<dbReference type="PANTHER" id="PTHR43377">
    <property type="entry name" value="BILIVERDIN REDUCTASE A"/>
    <property type="match status" value="1"/>
</dbReference>
<gene>
    <name evidence="3" type="ORF">METZ01_LOCUS124017</name>
</gene>
<dbReference type="EMBL" id="UINC01017234">
    <property type="protein sequence ID" value="SVA71163.1"/>
    <property type="molecule type" value="Genomic_DNA"/>
</dbReference>
<dbReference type="InterPro" id="IPR000683">
    <property type="entry name" value="Gfo/Idh/MocA-like_OxRdtase_N"/>
</dbReference>
<dbReference type="GO" id="GO:0000166">
    <property type="term" value="F:nucleotide binding"/>
    <property type="evidence" value="ECO:0007669"/>
    <property type="project" value="InterPro"/>
</dbReference>
<dbReference type="AlphaFoldDB" id="A0A381Y3X1"/>
<dbReference type="SUPFAM" id="SSF55347">
    <property type="entry name" value="Glyceraldehyde-3-phosphate dehydrogenase-like, C-terminal domain"/>
    <property type="match status" value="1"/>
</dbReference>
<proteinExistence type="predicted"/>
<name>A0A381Y3X1_9ZZZZ</name>
<dbReference type="Pfam" id="PF22725">
    <property type="entry name" value="GFO_IDH_MocA_C3"/>
    <property type="match status" value="1"/>
</dbReference>
<dbReference type="Gene3D" id="3.40.50.720">
    <property type="entry name" value="NAD(P)-binding Rossmann-like Domain"/>
    <property type="match status" value="1"/>
</dbReference>
<sequence length="329" mass="36181">MRNESIKVGVIGVGHLGQHHTKHYASLQDAELVGVFDTDTDRAISIASQNSTKPFTELSSLLDVVEAVSIVTPTKFHVDVAAACIQAGKHVFIEKPITTTLEEADRLLLLSKEKGTMIQVGHIERLNPALLALQPFTINPKFIEIQRLAPYTTRGTDVPVVLDLMIHDIDILLSLVDSPVDTIRATGLSILTDSVDIAHARIRFGNGTVASIMSSRVAKDKVRKVKVFQRDLYATIDLLLGLTEIYKVVGDPDEDSQALMTAPFEYDGSERFIAYHKPPVISGDALRMELDNFIKSVQGKETPIVTGKAGREALEVAMEIQRIIIQDIH</sequence>
<feature type="domain" description="Gfo/Idh/MocA-like oxidoreductase N-terminal" evidence="1">
    <location>
        <begin position="6"/>
        <end position="122"/>
    </location>
</feature>
<evidence type="ECO:0000313" key="3">
    <source>
        <dbReference type="EMBL" id="SVA71163.1"/>
    </source>
</evidence>
<dbReference type="InterPro" id="IPR036291">
    <property type="entry name" value="NAD(P)-bd_dom_sf"/>
</dbReference>
<dbReference type="SUPFAM" id="SSF51735">
    <property type="entry name" value="NAD(P)-binding Rossmann-fold domains"/>
    <property type="match status" value="1"/>
</dbReference>
<dbReference type="InterPro" id="IPR051450">
    <property type="entry name" value="Gfo/Idh/MocA_Oxidoreductases"/>
</dbReference>
<dbReference type="InterPro" id="IPR055170">
    <property type="entry name" value="GFO_IDH_MocA-like_dom"/>
</dbReference>
<dbReference type="Pfam" id="PF01408">
    <property type="entry name" value="GFO_IDH_MocA"/>
    <property type="match status" value="1"/>
</dbReference>
<organism evidence="3">
    <name type="scientific">marine metagenome</name>
    <dbReference type="NCBI Taxonomy" id="408172"/>
    <lineage>
        <taxon>unclassified sequences</taxon>
        <taxon>metagenomes</taxon>
        <taxon>ecological metagenomes</taxon>
    </lineage>
</organism>
<evidence type="ECO:0000259" key="2">
    <source>
        <dbReference type="Pfam" id="PF22725"/>
    </source>
</evidence>
<dbReference type="PANTHER" id="PTHR43377:SF1">
    <property type="entry name" value="BILIVERDIN REDUCTASE A"/>
    <property type="match status" value="1"/>
</dbReference>
<accession>A0A381Y3X1</accession>
<dbReference type="Gene3D" id="3.30.360.10">
    <property type="entry name" value="Dihydrodipicolinate Reductase, domain 2"/>
    <property type="match status" value="1"/>
</dbReference>
<protein>
    <submittedName>
        <fullName evidence="3">Uncharacterized protein</fullName>
    </submittedName>
</protein>
<reference evidence="3" key="1">
    <citation type="submission" date="2018-05" db="EMBL/GenBank/DDBJ databases">
        <authorList>
            <person name="Lanie J.A."/>
            <person name="Ng W.-L."/>
            <person name="Kazmierczak K.M."/>
            <person name="Andrzejewski T.M."/>
            <person name="Davidsen T.M."/>
            <person name="Wayne K.J."/>
            <person name="Tettelin H."/>
            <person name="Glass J.I."/>
            <person name="Rusch D."/>
            <person name="Podicherti R."/>
            <person name="Tsui H.-C.T."/>
            <person name="Winkler M.E."/>
        </authorList>
    </citation>
    <scope>NUCLEOTIDE SEQUENCE</scope>
</reference>
<feature type="domain" description="GFO/IDH/MocA-like oxidoreductase" evidence="2">
    <location>
        <begin position="160"/>
        <end position="222"/>
    </location>
</feature>
<evidence type="ECO:0000259" key="1">
    <source>
        <dbReference type="Pfam" id="PF01408"/>
    </source>
</evidence>